<organism evidence="2 3">
    <name type="scientific">Hujiaoplasma nucleasis</name>
    <dbReference type="NCBI Taxonomy" id="2725268"/>
    <lineage>
        <taxon>Bacteria</taxon>
        <taxon>Bacillati</taxon>
        <taxon>Mycoplasmatota</taxon>
        <taxon>Mollicutes</taxon>
        <taxon>Candidatus Izemoplasmatales</taxon>
        <taxon>Hujiaoplasmataceae</taxon>
        <taxon>Hujiaoplasma</taxon>
    </lineage>
</organism>
<evidence type="ECO:0000313" key="2">
    <source>
        <dbReference type="EMBL" id="QLY40864.1"/>
    </source>
</evidence>
<evidence type="ECO:0000313" key="3">
    <source>
        <dbReference type="Proteomes" id="UP000512167"/>
    </source>
</evidence>
<sequence length="453" mass="53478">MAKINKIIIINSHTLKLDQDAKRGDEINLLDLETIDTSILSQKIDQSKDQEYNKRLLALENRLQLEKERDIEKATKESQSEIIRLQEQISSQENQLKVKFSSEYELIIEKFKYQIQDLEKEKNQILSQLKKDIELAEQKKINELKDDINQYKNQIQDLVKENNNIKTQAALKQELAVKEKENLLNNTIQEKEAVIARLSKEKMSLNIKKMGEELEIWVDQEYQNHALQGFESCQWYKDNESINDYGDSKGTKADFIFKVYSDQEYIEEKLLTSVAIEIKTEDQTSTYKKKNADHYDKLDKDRQKKNCEYALLISELEWDSINDAPIRKVQGYDKMYMVRPQYFIVFLSIVSALGKKYHELILNKHIERKKFKETEEILNELELMKDDILDKSITYLQNKMDEIRKSADNIEKEAKNILEASRIVIDSHVRTIVNKINNFKLHNIIEKIETLND</sequence>
<keyword evidence="1" id="KW-0175">Coiled coil</keyword>
<gene>
    <name evidence="2" type="ORF">HF295_08350</name>
</gene>
<dbReference type="Pfam" id="PF09903">
    <property type="entry name" value="DUF2130"/>
    <property type="match status" value="1"/>
</dbReference>
<name>A0A7L6N8I6_9MOLU</name>
<protein>
    <submittedName>
        <fullName evidence="2">DUF2130 domain-containing protein</fullName>
    </submittedName>
</protein>
<reference evidence="2 3" key="1">
    <citation type="submission" date="2020-04" db="EMBL/GenBank/DDBJ databases">
        <authorList>
            <person name="Zheng R.K."/>
            <person name="Sun C.M."/>
        </authorList>
    </citation>
    <scope>NUCLEOTIDE SEQUENCE [LARGE SCALE GENOMIC DNA]</scope>
    <source>
        <strain evidence="3">zrk29</strain>
    </source>
</reference>
<dbReference type="Proteomes" id="UP000512167">
    <property type="component" value="Chromosome"/>
</dbReference>
<dbReference type="RefSeq" id="WP_312031716.1">
    <property type="nucleotide sequence ID" value="NZ_CP051151.1"/>
</dbReference>
<accession>A0A7L6N8I6</accession>
<keyword evidence="3" id="KW-1185">Reference proteome</keyword>
<dbReference type="AlphaFoldDB" id="A0A7L6N8I6"/>
<proteinExistence type="predicted"/>
<dbReference type="EMBL" id="CP051151">
    <property type="protein sequence ID" value="QLY40864.1"/>
    <property type="molecule type" value="Genomic_DNA"/>
</dbReference>
<evidence type="ECO:0000256" key="1">
    <source>
        <dbReference type="SAM" id="Coils"/>
    </source>
</evidence>
<feature type="coiled-coil region" evidence="1">
    <location>
        <begin position="49"/>
        <end position="208"/>
    </location>
</feature>
<dbReference type="InterPro" id="IPR019219">
    <property type="entry name" value="DUF2130"/>
</dbReference>
<feature type="coiled-coil region" evidence="1">
    <location>
        <begin position="371"/>
        <end position="420"/>
    </location>
</feature>
<dbReference type="PIRSF" id="PIRSF005850">
    <property type="entry name" value="UCP005850"/>
    <property type="match status" value="1"/>
</dbReference>
<dbReference type="KEGG" id="tbk:HF295_08350"/>